<protein>
    <recommendedName>
        <fullName evidence="1">Reverse transcriptase Ty1/copia-type domain-containing protein</fullName>
    </recommendedName>
</protein>
<sequence>MDVKTAFLNGDLDEEVYMELPTGFVEVGKEDLVCKLNNSIYGLKQA</sequence>
<evidence type="ECO:0000313" key="3">
    <source>
        <dbReference type="Proteomes" id="UP001227230"/>
    </source>
</evidence>
<accession>A0ABY9DPH3</accession>
<evidence type="ECO:0000313" key="2">
    <source>
        <dbReference type="EMBL" id="WKA09638.1"/>
    </source>
</evidence>
<reference evidence="2 3" key="1">
    <citation type="journal article" date="2023" name="Hortic Res">
        <title>The complete reference genome for grapevine (Vitis vinifera L.) genetics and breeding.</title>
        <authorList>
            <person name="Shi X."/>
            <person name="Cao S."/>
            <person name="Wang X."/>
            <person name="Huang S."/>
            <person name="Wang Y."/>
            <person name="Liu Z."/>
            <person name="Liu W."/>
            <person name="Leng X."/>
            <person name="Peng Y."/>
            <person name="Wang N."/>
            <person name="Wang Y."/>
            <person name="Ma Z."/>
            <person name="Xu X."/>
            <person name="Zhang F."/>
            <person name="Xue H."/>
            <person name="Zhong H."/>
            <person name="Wang Y."/>
            <person name="Zhang K."/>
            <person name="Velt A."/>
            <person name="Avia K."/>
            <person name="Holtgrawe D."/>
            <person name="Grimplet J."/>
            <person name="Matus J.T."/>
            <person name="Ware D."/>
            <person name="Wu X."/>
            <person name="Wang H."/>
            <person name="Liu C."/>
            <person name="Fang Y."/>
            <person name="Rustenholz C."/>
            <person name="Cheng Z."/>
            <person name="Xiao H."/>
            <person name="Zhou Y."/>
        </authorList>
    </citation>
    <scope>NUCLEOTIDE SEQUENCE [LARGE SCALE GENOMIC DNA]</scope>
    <source>
        <strain evidence="3">cv. Pinot noir / PN40024</strain>
        <tissue evidence="2">Leaf</tissue>
    </source>
</reference>
<proteinExistence type="predicted"/>
<dbReference type="Proteomes" id="UP001227230">
    <property type="component" value="Chromosome 18"/>
</dbReference>
<dbReference type="EMBL" id="CP126665">
    <property type="protein sequence ID" value="WKA09638.1"/>
    <property type="molecule type" value="Genomic_DNA"/>
</dbReference>
<feature type="domain" description="Reverse transcriptase Ty1/copia-type" evidence="1">
    <location>
        <begin position="1"/>
        <end position="46"/>
    </location>
</feature>
<name>A0ABY9DPH3_VITVI</name>
<gene>
    <name evidence="2" type="ORF">VitviT2T_027263</name>
</gene>
<evidence type="ECO:0000259" key="1">
    <source>
        <dbReference type="Pfam" id="PF07727"/>
    </source>
</evidence>
<organism evidence="2 3">
    <name type="scientific">Vitis vinifera</name>
    <name type="common">Grape</name>
    <dbReference type="NCBI Taxonomy" id="29760"/>
    <lineage>
        <taxon>Eukaryota</taxon>
        <taxon>Viridiplantae</taxon>
        <taxon>Streptophyta</taxon>
        <taxon>Embryophyta</taxon>
        <taxon>Tracheophyta</taxon>
        <taxon>Spermatophyta</taxon>
        <taxon>Magnoliopsida</taxon>
        <taxon>eudicotyledons</taxon>
        <taxon>Gunneridae</taxon>
        <taxon>Pentapetalae</taxon>
        <taxon>rosids</taxon>
        <taxon>Vitales</taxon>
        <taxon>Vitaceae</taxon>
        <taxon>Viteae</taxon>
        <taxon>Vitis</taxon>
    </lineage>
</organism>
<keyword evidence="3" id="KW-1185">Reference proteome</keyword>
<dbReference type="InterPro" id="IPR013103">
    <property type="entry name" value="RVT_2"/>
</dbReference>
<dbReference type="Pfam" id="PF07727">
    <property type="entry name" value="RVT_2"/>
    <property type="match status" value="1"/>
</dbReference>